<keyword evidence="2" id="KW-1185">Reference proteome</keyword>
<protein>
    <submittedName>
        <fullName evidence="1">Uncharacterized protein</fullName>
    </submittedName>
</protein>
<evidence type="ECO:0000313" key="1">
    <source>
        <dbReference type="EMBL" id="AIG26409.1"/>
    </source>
</evidence>
<dbReference type="EMBL" id="CP007806">
    <property type="protein sequence ID" value="AIG26409.1"/>
    <property type="molecule type" value="Genomic_DNA"/>
</dbReference>
<dbReference type="eggNOG" id="ENOG5033SYV">
    <property type="taxonomic scope" value="Bacteria"/>
</dbReference>
<organism evidence="1 2">
    <name type="scientific">Brevibacillus laterosporus LMG 15441</name>
    <dbReference type="NCBI Taxonomy" id="1042163"/>
    <lineage>
        <taxon>Bacteria</taxon>
        <taxon>Bacillati</taxon>
        <taxon>Bacillota</taxon>
        <taxon>Bacilli</taxon>
        <taxon>Bacillales</taxon>
        <taxon>Paenibacillaceae</taxon>
        <taxon>Brevibacillus</taxon>
    </lineage>
</organism>
<dbReference type="AlphaFoldDB" id="A0A075R3I4"/>
<reference evidence="1 2" key="1">
    <citation type="journal article" date="2011" name="J. Bacteriol.">
        <title>Genome sequence of Brevibacillus laterosporus LMG 15441, a pathogen of invertebrates.</title>
        <authorList>
            <person name="Djukic M."/>
            <person name="Poehlein A."/>
            <person name="Thurmer A."/>
            <person name="Daniel R."/>
        </authorList>
    </citation>
    <scope>NUCLEOTIDE SEQUENCE [LARGE SCALE GENOMIC DNA]</scope>
    <source>
        <strain evidence="1 2">LMG 15441</strain>
    </source>
</reference>
<dbReference type="Proteomes" id="UP000005850">
    <property type="component" value="Chromosome"/>
</dbReference>
<accession>A0A075R3I4</accession>
<name>A0A075R3I4_BRELA</name>
<evidence type="ECO:0000313" key="2">
    <source>
        <dbReference type="Proteomes" id="UP000005850"/>
    </source>
</evidence>
<dbReference type="STRING" id="1042163.BRLA_c020880"/>
<proteinExistence type="predicted"/>
<gene>
    <name evidence="1" type="ORF">BRLA_c020880</name>
</gene>
<sequence length="277" mass="32000">MAGTKMNLRRYGNEYLYWKEQEIIVDQAYLDLNRGLFIPLTHPYQMGTKMLDVYFNGQHILADGGYEEINEYMIRLDLGVYPENHPLKGLAVPLMLGDEIFIRTWKPEYRQGSGSGIDDLRFKSLEEEIISARRYKTNDLPYFSIDDRLDHIQERAEVKTMVFVLNRVFLGVAKLEIRFPFDAKIQEVYASCAKSGNGKTVFQIEKCSQVNYDSTPSWKNIFQDNLVIDKNEKSSNTAHPTYTLAEDTIIKDDHFRIHIAELGEGIEGVTIEIKVII</sequence>
<dbReference type="RefSeq" id="WP_003337266.1">
    <property type="nucleotide sequence ID" value="NZ_CP007806.1"/>
</dbReference>
<dbReference type="KEGG" id="blr:BRLA_c020880"/>
<dbReference type="HOGENOM" id="CLU_1004158_0_0_9"/>